<protein>
    <submittedName>
        <fullName evidence="2">Uncharacterized protein</fullName>
    </submittedName>
</protein>
<feature type="region of interest" description="Disordered" evidence="1">
    <location>
        <begin position="1"/>
        <end position="36"/>
    </location>
</feature>
<organism evidence="2">
    <name type="scientific">Ixodes ricinus</name>
    <name type="common">Common tick</name>
    <name type="synonym">Acarus ricinus</name>
    <dbReference type="NCBI Taxonomy" id="34613"/>
    <lineage>
        <taxon>Eukaryota</taxon>
        <taxon>Metazoa</taxon>
        <taxon>Ecdysozoa</taxon>
        <taxon>Arthropoda</taxon>
        <taxon>Chelicerata</taxon>
        <taxon>Arachnida</taxon>
        <taxon>Acari</taxon>
        <taxon>Parasitiformes</taxon>
        <taxon>Ixodida</taxon>
        <taxon>Ixodoidea</taxon>
        <taxon>Ixodidae</taxon>
        <taxon>Ixodinae</taxon>
        <taxon>Ixodes</taxon>
    </lineage>
</organism>
<evidence type="ECO:0000256" key="1">
    <source>
        <dbReference type="SAM" id="MobiDB-lite"/>
    </source>
</evidence>
<reference evidence="2" key="1">
    <citation type="journal article" date="2015" name="PLoS Negl. Trop. Dis.">
        <title>Deep Sequencing Analysis of the Ixodes ricinus Haemocytome.</title>
        <authorList>
            <person name="Kotsyfakis M."/>
            <person name="Kopacek P."/>
            <person name="Franta Z."/>
            <person name="Pedra J.H."/>
            <person name="Ribeiro J.M."/>
        </authorList>
    </citation>
    <scope>NUCLEOTIDE SEQUENCE</scope>
</reference>
<name>A0A090XA50_IXORI</name>
<dbReference type="AlphaFoldDB" id="A0A090XA50"/>
<evidence type="ECO:0000313" key="2">
    <source>
        <dbReference type="EMBL" id="JAC93746.1"/>
    </source>
</evidence>
<dbReference type="EMBL" id="GBIH01000964">
    <property type="protein sequence ID" value="JAC93746.1"/>
    <property type="molecule type" value="mRNA"/>
</dbReference>
<sequence>MQGRQPKAPKESQKRSSMLMKTRWSHRATRDSQGTHTVSNPFFVWKDFFSASSGQLRQFLSIQENFEECSPMACNAVKGP</sequence>
<accession>A0A090XA50</accession>
<proteinExistence type="evidence at transcript level"/>